<evidence type="ECO:0000256" key="3">
    <source>
        <dbReference type="ARBA" id="ARBA00022729"/>
    </source>
</evidence>
<feature type="chain" id="PRO_5005248899" evidence="4">
    <location>
        <begin position="29"/>
        <end position="320"/>
    </location>
</feature>
<organism evidence="6 7">
    <name type="scientific">Caballeronia mineralivorans PML1(12)</name>
    <dbReference type="NCBI Taxonomy" id="908627"/>
    <lineage>
        <taxon>Bacteria</taxon>
        <taxon>Pseudomonadati</taxon>
        <taxon>Pseudomonadota</taxon>
        <taxon>Betaproteobacteria</taxon>
        <taxon>Burkholderiales</taxon>
        <taxon>Burkholderiaceae</taxon>
        <taxon>Caballeronia</taxon>
    </lineage>
</organism>
<evidence type="ECO:0000256" key="2">
    <source>
        <dbReference type="ARBA" id="ARBA00007639"/>
    </source>
</evidence>
<dbReference type="PANTHER" id="PTHR46847:SF1">
    <property type="entry name" value="D-ALLOSE-BINDING PERIPLASMIC PROTEIN-RELATED"/>
    <property type="match status" value="1"/>
</dbReference>
<evidence type="ECO:0000313" key="6">
    <source>
        <dbReference type="EMBL" id="KLU21282.1"/>
    </source>
</evidence>
<dbReference type="RefSeq" id="WP_047897221.1">
    <property type="nucleotide sequence ID" value="NZ_AEJF01000228.1"/>
</dbReference>
<accession>A0A0J1CKN2</accession>
<evidence type="ECO:0000313" key="7">
    <source>
        <dbReference type="Proteomes" id="UP000035963"/>
    </source>
</evidence>
<dbReference type="PATRIC" id="fig|908627.4.peg.8279"/>
<evidence type="ECO:0000259" key="5">
    <source>
        <dbReference type="Pfam" id="PF13407"/>
    </source>
</evidence>
<dbReference type="PROSITE" id="PS51318">
    <property type="entry name" value="TAT"/>
    <property type="match status" value="1"/>
</dbReference>
<dbReference type="OrthoDB" id="5592879at2"/>
<dbReference type="EMBL" id="AEJF01000228">
    <property type="protein sequence ID" value="KLU21282.1"/>
    <property type="molecule type" value="Genomic_DNA"/>
</dbReference>
<evidence type="ECO:0000256" key="4">
    <source>
        <dbReference type="SAM" id="SignalP"/>
    </source>
</evidence>
<reference evidence="6 7" key="1">
    <citation type="journal article" date="2015" name="Genome Announc.">
        <title>Draft Genome Sequence of Burkholderia sp. Strain PML1(12), an Ectomycorrhizosphere-Inhabiting Bacterium with Effective Mineral-Weathering Ability.</title>
        <authorList>
            <person name="Uroz S."/>
            <person name="Oger P."/>
        </authorList>
    </citation>
    <scope>NUCLEOTIDE SEQUENCE [LARGE SCALE GENOMIC DNA]</scope>
    <source>
        <strain evidence="7">PML1(12)</strain>
    </source>
</reference>
<feature type="domain" description="Periplasmic binding protein" evidence="5">
    <location>
        <begin position="36"/>
        <end position="295"/>
    </location>
</feature>
<dbReference type="Gene3D" id="3.40.50.2300">
    <property type="match status" value="2"/>
</dbReference>
<dbReference type="Pfam" id="PF13407">
    <property type="entry name" value="Peripla_BP_4"/>
    <property type="match status" value="1"/>
</dbReference>
<keyword evidence="7" id="KW-1185">Reference proteome</keyword>
<dbReference type="PANTHER" id="PTHR46847">
    <property type="entry name" value="D-ALLOSE-BINDING PERIPLASMIC PROTEIN-RELATED"/>
    <property type="match status" value="1"/>
</dbReference>
<dbReference type="Proteomes" id="UP000035963">
    <property type="component" value="Unassembled WGS sequence"/>
</dbReference>
<dbReference type="InterPro" id="IPR006311">
    <property type="entry name" value="TAT_signal"/>
</dbReference>
<feature type="signal peptide" evidence="4">
    <location>
        <begin position="1"/>
        <end position="28"/>
    </location>
</feature>
<dbReference type="GO" id="GO:0030313">
    <property type="term" value="C:cell envelope"/>
    <property type="evidence" value="ECO:0007669"/>
    <property type="project" value="UniProtKB-SubCell"/>
</dbReference>
<dbReference type="InterPro" id="IPR028082">
    <property type="entry name" value="Peripla_BP_I"/>
</dbReference>
<dbReference type="GO" id="GO:0030246">
    <property type="term" value="F:carbohydrate binding"/>
    <property type="evidence" value="ECO:0007669"/>
    <property type="project" value="UniProtKB-ARBA"/>
</dbReference>
<comment type="caution">
    <text evidence="6">The sequence shown here is derived from an EMBL/GenBank/DDBJ whole genome shotgun (WGS) entry which is preliminary data.</text>
</comment>
<gene>
    <name evidence="6" type="ORF">EOS_36910</name>
</gene>
<keyword evidence="3 4" id="KW-0732">Signal</keyword>
<dbReference type="AlphaFoldDB" id="A0A0J1CKN2"/>
<protein>
    <submittedName>
        <fullName evidence="6">Sugar ABC transporter substrate-binding protein</fullName>
    </submittedName>
</protein>
<dbReference type="SUPFAM" id="SSF53822">
    <property type="entry name" value="Periplasmic binding protein-like I"/>
    <property type="match status" value="1"/>
</dbReference>
<dbReference type="InterPro" id="IPR025997">
    <property type="entry name" value="SBP_2_dom"/>
</dbReference>
<comment type="similarity">
    <text evidence="2">Belongs to the bacterial solute-binding protein 2 family.</text>
</comment>
<sequence>MLQKIRRRLLVAGALAAAGLPVAKSANAAQDGKLTIALVLKSLADPFAVAMAGGAQNYQKHYASQFDLTVRGTATETDTLAQTRIVDELIGARTNAIVLASADSKALISVVARGINAGVIVISIDNPLDETSQDAAGISVPFVGPDNRRGAAMVGKYLAGKLKPGDEVGIIEGVSADRNAQQRTTGCQDAMNAAGIRIVAIQPGDWEYGKGKEAASAMLNEHPRIRALMCGNDNMAMGAVEAVHNARRTGRVYVTGYNNIDAIGPLLNDGRILASMDQFAERQAAFGVDVALKALIERRKQADLSRFIETPLQLVTSENH</sequence>
<comment type="subcellular location">
    <subcellularLocation>
        <location evidence="1">Cell envelope</location>
    </subcellularLocation>
</comment>
<name>A0A0J1CKN2_9BURK</name>
<evidence type="ECO:0000256" key="1">
    <source>
        <dbReference type="ARBA" id="ARBA00004196"/>
    </source>
</evidence>
<proteinExistence type="inferred from homology"/>